<dbReference type="Pfam" id="PF03476">
    <property type="entry name" value="MOSC_N"/>
    <property type="match status" value="1"/>
</dbReference>
<dbReference type="Proteomes" id="UP001206788">
    <property type="component" value="Unassembled WGS sequence"/>
</dbReference>
<feature type="domain" description="MOSC" evidence="1">
    <location>
        <begin position="122"/>
        <end position="267"/>
    </location>
</feature>
<dbReference type="PROSITE" id="PS51340">
    <property type="entry name" value="MOSC"/>
    <property type="match status" value="1"/>
</dbReference>
<evidence type="ECO:0000313" key="2">
    <source>
        <dbReference type="EMBL" id="MCS5490408.1"/>
    </source>
</evidence>
<dbReference type="InterPro" id="IPR005302">
    <property type="entry name" value="MoCF_Sase_C"/>
</dbReference>
<keyword evidence="3" id="KW-1185">Reference proteome</keyword>
<dbReference type="InterPro" id="IPR005303">
    <property type="entry name" value="MOCOS_middle"/>
</dbReference>
<evidence type="ECO:0000259" key="1">
    <source>
        <dbReference type="PROSITE" id="PS51340"/>
    </source>
</evidence>
<dbReference type="PANTHER" id="PTHR14237:SF19">
    <property type="entry name" value="MITOCHONDRIAL AMIDOXIME REDUCING COMPONENT 1"/>
    <property type="match status" value="1"/>
</dbReference>
<protein>
    <submittedName>
        <fullName evidence="2">MOSC domain-containing protein</fullName>
    </submittedName>
</protein>
<name>A0ABT2G565_9BACT</name>
<accession>A0ABT2G565</accession>
<dbReference type="InterPro" id="IPR011037">
    <property type="entry name" value="Pyrv_Knase-like_insert_dom_sf"/>
</dbReference>
<dbReference type="EMBL" id="JANWGH010000001">
    <property type="protein sequence ID" value="MCS5490408.1"/>
    <property type="molecule type" value="Genomic_DNA"/>
</dbReference>
<dbReference type="SUPFAM" id="SSF50800">
    <property type="entry name" value="PK beta-barrel domain-like"/>
    <property type="match status" value="1"/>
</dbReference>
<comment type="caution">
    <text evidence="2">The sequence shown here is derived from an EMBL/GenBank/DDBJ whole genome shotgun (WGS) entry which is preliminary data.</text>
</comment>
<dbReference type="RefSeq" id="WP_259414079.1">
    <property type="nucleotide sequence ID" value="NZ_JANWGH010000001.1"/>
</dbReference>
<evidence type="ECO:0000313" key="3">
    <source>
        <dbReference type="Proteomes" id="UP001206788"/>
    </source>
</evidence>
<dbReference type="Pfam" id="PF03473">
    <property type="entry name" value="MOSC"/>
    <property type="match status" value="1"/>
</dbReference>
<gene>
    <name evidence="2" type="ORF">NY014_08205</name>
</gene>
<dbReference type="SUPFAM" id="SSF141673">
    <property type="entry name" value="MOSC N-terminal domain-like"/>
    <property type="match status" value="1"/>
</dbReference>
<sequence>MDSLYIQDIFIYPIKSLGGIRLDEAIVEEKGFRYDRRWMLIDEDGLFVSQRTYPKLALLQVELSPEGLTIFPKNDPDNFILIPFDQELDDSVEVVVWDDAMSSKLVGYKFDRWFSDFLGKQVRLVKMPESTRRLVSSKYAVNGEAVSFADGMPYLLIGQESLNDLNQKLEKPVHMDRFRPNLVFSGGEPFQEDTFRKIKIGSTDFQVVKPCARCVLITVDQETGIKSQEPLRTLSSYRTKGNKVLFGQNMVALGEGVVKIGDPINISE</sequence>
<organism evidence="2 3">
    <name type="scientific">Algoriphagus limi</name>
    <dbReference type="NCBI Taxonomy" id="2975273"/>
    <lineage>
        <taxon>Bacteria</taxon>
        <taxon>Pseudomonadati</taxon>
        <taxon>Bacteroidota</taxon>
        <taxon>Cytophagia</taxon>
        <taxon>Cytophagales</taxon>
        <taxon>Cyclobacteriaceae</taxon>
        <taxon>Algoriphagus</taxon>
    </lineage>
</organism>
<dbReference type="PANTHER" id="PTHR14237">
    <property type="entry name" value="MOLYBDOPTERIN COFACTOR SULFURASE MOSC"/>
    <property type="match status" value="1"/>
</dbReference>
<proteinExistence type="predicted"/>
<reference evidence="2 3" key="1">
    <citation type="submission" date="2022-08" db="EMBL/GenBank/DDBJ databases">
        <title>Algoriphagus sp. CAU 1643 isolated from mud.</title>
        <authorList>
            <person name="Kim W."/>
        </authorList>
    </citation>
    <scope>NUCLEOTIDE SEQUENCE [LARGE SCALE GENOMIC DNA]</scope>
    <source>
        <strain evidence="2 3">CAU 1643</strain>
    </source>
</reference>